<evidence type="ECO:0000256" key="4">
    <source>
        <dbReference type="ARBA" id="ARBA00023004"/>
    </source>
</evidence>
<comment type="caution">
    <text evidence="10">The sequence shown here is derived from an EMBL/GenBank/DDBJ whole genome shotgun (WGS) entry which is preliminary data.</text>
</comment>
<evidence type="ECO:0000256" key="6">
    <source>
        <dbReference type="ARBA" id="ARBA00030236"/>
    </source>
</evidence>
<evidence type="ECO:0000256" key="8">
    <source>
        <dbReference type="ARBA" id="ARBA00050019"/>
    </source>
</evidence>
<comment type="catalytic activity">
    <reaction evidence="9">
        <text>harderoheme III + H2O2 + H(+) = heme b + CO2 + 2 H2O</text>
        <dbReference type="Rhea" id="RHEA:57944"/>
        <dbReference type="ChEBI" id="CHEBI:15377"/>
        <dbReference type="ChEBI" id="CHEBI:15378"/>
        <dbReference type="ChEBI" id="CHEBI:16240"/>
        <dbReference type="ChEBI" id="CHEBI:16526"/>
        <dbReference type="ChEBI" id="CHEBI:60344"/>
        <dbReference type="ChEBI" id="CHEBI:142463"/>
    </reaction>
</comment>
<dbReference type="PANTHER" id="PTHR36843:SF1">
    <property type="entry name" value="COPROHEME DECARBOXYLASE"/>
    <property type="match status" value="1"/>
</dbReference>
<name>A0A4V3CXG3_9MICO</name>
<dbReference type="GO" id="GO:0016634">
    <property type="term" value="F:oxidoreductase activity, acting on the CH-CH group of donors, oxygen as acceptor"/>
    <property type="evidence" value="ECO:0007669"/>
    <property type="project" value="UniProtKB-UniRule"/>
</dbReference>
<comment type="catalytic activity">
    <reaction evidence="9">
        <text>Fe-coproporphyrin III + H2O2 + H(+) = harderoheme III + CO2 + 2 H2O</text>
        <dbReference type="Rhea" id="RHEA:57940"/>
        <dbReference type="ChEBI" id="CHEBI:15377"/>
        <dbReference type="ChEBI" id="CHEBI:15378"/>
        <dbReference type="ChEBI" id="CHEBI:16240"/>
        <dbReference type="ChEBI" id="CHEBI:16526"/>
        <dbReference type="ChEBI" id="CHEBI:68438"/>
        <dbReference type="ChEBI" id="CHEBI:142463"/>
    </reaction>
</comment>
<dbReference type="InterPro" id="IPR011008">
    <property type="entry name" value="Dimeric_a/b-barrel"/>
</dbReference>
<keyword evidence="11" id="KW-1185">Reference proteome</keyword>
<dbReference type="Pfam" id="PF06778">
    <property type="entry name" value="Chlor_dismutase"/>
    <property type="match status" value="1"/>
</dbReference>
<evidence type="ECO:0000256" key="2">
    <source>
        <dbReference type="ARBA" id="ARBA00022617"/>
    </source>
</evidence>
<dbReference type="EMBL" id="SNYA01000007">
    <property type="protein sequence ID" value="TDP90158.1"/>
    <property type="molecule type" value="Genomic_DNA"/>
</dbReference>
<dbReference type="SUPFAM" id="SSF54909">
    <property type="entry name" value="Dimeric alpha+beta barrel"/>
    <property type="match status" value="1"/>
</dbReference>
<gene>
    <name evidence="9" type="primary">chdC</name>
    <name evidence="10" type="ORF">EDF62_2724</name>
</gene>
<dbReference type="PANTHER" id="PTHR36843">
    <property type="entry name" value="HEME-DEPENDENT PEROXIDASE YWFI-RELATED"/>
    <property type="match status" value="1"/>
</dbReference>
<reference evidence="10 11" key="1">
    <citation type="submission" date="2019-03" db="EMBL/GenBank/DDBJ databases">
        <title>Genomic analyses of the natural microbiome of Caenorhabditis elegans.</title>
        <authorList>
            <person name="Samuel B."/>
        </authorList>
    </citation>
    <scope>NUCLEOTIDE SEQUENCE [LARGE SCALE GENOMIC DNA]</scope>
    <source>
        <strain evidence="10 11">JUb18</strain>
    </source>
</reference>
<evidence type="ECO:0000256" key="1">
    <source>
        <dbReference type="ARBA" id="ARBA00014413"/>
    </source>
</evidence>
<dbReference type="InterPro" id="IPR010644">
    <property type="entry name" value="ChdC/CLD"/>
</dbReference>
<keyword evidence="2 9" id="KW-0349">Heme</keyword>
<comment type="catalytic activity">
    <reaction evidence="7">
        <text>Fe-coproporphyrin III + 2 H2O2 + 2 H(+) = heme b + 2 CO2 + 4 H2O</text>
        <dbReference type="Rhea" id="RHEA:56516"/>
        <dbReference type="ChEBI" id="CHEBI:15377"/>
        <dbReference type="ChEBI" id="CHEBI:15378"/>
        <dbReference type="ChEBI" id="CHEBI:16240"/>
        <dbReference type="ChEBI" id="CHEBI:16526"/>
        <dbReference type="ChEBI" id="CHEBI:60344"/>
        <dbReference type="ChEBI" id="CHEBI:68438"/>
        <dbReference type="EC" id="1.3.98.5"/>
    </reaction>
    <physiologicalReaction direction="left-to-right" evidence="7">
        <dbReference type="Rhea" id="RHEA:56517"/>
    </physiologicalReaction>
</comment>
<evidence type="ECO:0000313" key="11">
    <source>
        <dbReference type="Proteomes" id="UP000295601"/>
    </source>
</evidence>
<comment type="pathway">
    <text evidence="9">Porphyrin-containing compound metabolism; protoheme biosynthesis.</text>
</comment>
<dbReference type="GO" id="GO:0020037">
    <property type="term" value="F:heme binding"/>
    <property type="evidence" value="ECO:0007669"/>
    <property type="project" value="InterPro"/>
</dbReference>
<evidence type="ECO:0000256" key="5">
    <source>
        <dbReference type="ARBA" id="ARBA00029882"/>
    </source>
</evidence>
<comment type="similarity">
    <text evidence="9">Belongs to the ChdC family. Type 2 subfamily.</text>
</comment>
<accession>A0A4V3CXG3</accession>
<keyword evidence="4 9" id="KW-0408">Iron</keyword>
<proteinExistence type="inferred from homology"/>
<keyword evidence="3 9" id="KW-0479">Metal-binding</keyword>
<sequence length="244" mass="27262">MSTLNPSPGPQVDHSAVAERINAETNFTMFAVFREERRSGAVGLSPAWRSIAHSLLAELESIPGLATRGWYDISGFRADADLMIWWHAPSTEALQRAYRTVLEWTAGRLAPVWSNIGVHRAAEFNRGHVPAFLAGDAPGDYVCVYPFVRSKDWYLLPDAERRDMLREHGAAAKEYGDVLANTVAAFALGDYEWLLAFESGDLLRIVDLMRELRATEARRFVTEEIPFFTGPRVDPAPMLARILG</sequence>
<evidence type="ECO:0000256" key="3">
    <source>
        <dbReference type="ARBA" id="ARBA00022723"/>
    </source>
</evidence>
<evidence type="ECO:0000256" key="7">
    <source>
        <dbReference type="ARBA" id="ARBA00049896"/>
    </source>
</evidence>
<dbReference type="GO" id="GO:0006785">
    <property type="term" value="P:heme B biosynthetic process"/>
    <property type="evidence" value="ECO:0007669"/>
    <property type="project" value="UniProtKB-UniRule"/>
</dbReference>
<dbReference type="Proteomes" id="UP000295601">
    <property type="component" value="Unassembled WGS sequence"/>
</dbReference>
<dbReference type="NCBIfam" id="NF042928">
    <property type="entry name" value="HemQ_actino"/>
    <property type="match status" value="1"/>
</dbReference>
<comment type="function">
    <text evidence="9">Involved in coproporphyrin-dependent heme b biosynthesis. Catalyzes the decarboxylation of Fe-coproporphyrin III (coproheme) to heme b (protoheme IX), the last step of the pathway. The reaction occurs in a stepwise manner with a three-propionate intermediate.</text>
</comment>
<feature type="binding site" description="axial binding residue" evidence="9">
    <location>
        <position position="168"/>
    </location>
    <ligand>
        <name>Fe-coproporphyrin III</name>
        <dbReference type="ChEBI" id="CHEBI:68438"/>
    </ligand>
    <ligandPart>
        <name>Fe</name>
        <dbReference type="ChEBI" id="CHEBI:18248"/>
    </ligandPart>
</feature>
<dbReference type="GO" id="GO:0046872">
    <property type="term" value="F:metal ion binding"/>
    <property type="evidence" value="ECO:0007669"/>
    <property type="project" value="UniProtKB-KW"/>
</dbReference>
<dbReference type="OrthoDB" id="9773646at2"/>
<dbReference type="HAMAP" id="MF_02244">
    <property type="entry name" value="Coproheme_decarbox_2"/>
    <property type="match status" value="1"/>
</dbReference>
<dbReference type="AlphaFoldDB" id="A0A4V3CXG3"/>
<dbReference type="Gene3D" id="3.30.70.1030">
    <property type="entry name" value="Apc35880, domain 1"/>
    <property type="match status" value="1"/>
</dbReference>
<comment type="cofactor">
    <cofactor evidence="9">
        <name>Fe-coproporphyrin III</name>
        <dbReference type="ChEBI" id="CHEBI:68438"/>
    </cofactor>
    <text evidence="9">Fe-coproporphyrin III acts as both substrate and redox cofactor.</text>
</comment>
<keyword evidence="9" id="KW-0560">Oxidoreductase</keyword>
<organism evidence="10 11">
    <name type="scientific">Leucobacter luti</name>
    <dbReference type="NCBI Taxonomy" id="340320"/>
    <lineage>
        <taxon>Bacteria</taxon>
        <taxon>Bacillati</taxon>
        <taxon>Actinomycetota</taxon>
        <taxon>Actinomycetes</taxon>
        <taxon>Micrococcales</taxon>
        <taxon>Microbacteriaceae</taxon>
        <taxon>Leucobacter</taxon>
    </lineage>
</organism>
<evidence type="ECO:0000313" key="10">
    <source>
        <dbReference type="EMBL" id="TDP90158.1"/>
    </source>
</evidence>
<evidence type="ECO:0000256" key="9">
    <source>
        <dbReference type="HAMAP-Rule" id="MF_02244"/>
    </source>
</evidence>
<keyword evidence="9" id="KW-0350">Heme biosynthesis</keyword>
<feature type="active site" evidence="9">
    <location>
        <position position="145"/>
    </location>
</feature>
<dbReference type="EC" id="1.3.98.5" evidence="8 9"/>
<dbReference type="RefSeq" id="WP_133617390.1">
    <property type="nucleotide sequence ID" value="NZ_CP080492.1"/>
</dbReference>
<protein>
    <recommendedName>
        <fullName evidence="1 9">Coproheme decarboxylase</fullName>
        <ecNumber evidence="8 9">1.3.98.5</ecNumber>
    </recommendedName>
    <alternativeName>
        <fullName evidence="5 9">Coproheme III oxidative decarboxylase</fullName>
    </alternativeName>
    <alternativeName>
        <fullName evidence="6 9">Hydrogen peroxide-dependent heme synthase</fullName>
    </alternativeName>
</protein>